<dbReference type="PANTHER" id="PTHR42942">
    <property type="entry name" value="6-O-METHYLGUANINE DNA METHYLTRANSFERASE"/>
    <property type="match status" value="1"/>
</dbReference>
<dbReference type="InterPro" id="IPR014048">
    <property type="entry name" value="MethylDNA_cys_MeTrfase_DNA-bd"/>
</dbReference>
<dbReference type="CDD" id="cd06445">
    <property type="entry name" value="ATase"/>
    <property type="match status" value="1"/>
</dbReference>
<dbReference type="PANTHER" id="PTHR42942:SF1">
    <property type="entry name" value="ALKYLTRANSFERASE-LIKE PROTEIN 1"/>
    <property type="match status" value="1"/>
</dbReference>
<keyword evidence="3" id="KW-0489">Methyltransferase</keyword>
<name>A0A1S2VLM7_9BACT</name>
<dbReference type="GO" id="GO:0008168">
    <property type="term" value="F:methyltransferase activity"/>
    <property type="evidence" value="ECO:0007669"/>
    <property type="project" value="UniProtKB-KW"/>
</dbReference>
<evidence type="ECO:0000256" key="1">
    <source>
        <dbReference type="ARBA" id="ARBA00022763"/>
    </source>
</evidence>
<gene>
    <name evidence="3" type="ORF">BLX24_07265</name>
</gene>
<reference evidence="3 4" key="1">
    <citation type="submission" date="2016-10" db="EMBL/GenBank/DDBJ databases">
        <title>Arsenicibacter rosenii gen. nov., sp. nov., an efficient arsenic-methylating bacterium isolated from an arsenic-contaminated paddy soil.</title>
        <authorList>
            <person name="Huang K."/>
        </authorList>
    </citation>
    <scope>NUCLEOTIDE SEQUENCE [LARGE SCALE GENOMIC DNA]</scope>
    <source>
        <strain evidence="3 4">SM-1</strain>
    </source>
</reference>
<evidence type="ECO:0000313" key="4">
    <source>
        <dbReference type="Proteomes" id="UP000181790"/>
    </source>
</evidence>
<keyword evidence="1" id="KW-0227">DNA damage</keyword>
<dbReference type="AlphaFoldDB" id="A0A1S2VLM7"/>
<dbReference type="Proteomes" id="UP000181790">
    <property type="component" value="Unassembled WGS sequence"/>
</dbReference>
<organism evidence="3 4">
    <name type="scientific">Arsenicibacter rosenii</name>
    <dbReference type="NCBI Taxonomy" id="1750698"/>
    <lineage>
        <taxon>Bacteria</taxon>
        <taxon>Pseudomonadati</taxon>
        <taxon>Bacteroidota</taxon>
        <taxon>Cytophagia</taxon>
        <taxon>Cytophagales</taxon>
        <taxon>Spirosomataceae</taxon>
        <taxon>Arsenicibacter</taxon>
    </lineage>
</organism>
<keyword evidence="4" id="KW-1185">Reference proteome</keyword>
<dbReference type="RefSeq" id="WP_071502459.1">
    <property type="nucleotide sequence ID" value="NZ_MORL01000003.1"/>
</dbReference>
<dbReference type="Pfam" id="PF01035">
    <property type="entry name" value="DNA_binding_1"/>
    <property type="match status" value="1"/>
</dbReference>
<dbReference type="InterPro" id="IPR052520">
    <property type="entry name" value="ATL_DNA_repair"/>
</dbReference>
<dbReference type="InterPro" id="IPR036388">
    <property type="entry name" value="WH-like_DNA-bd_sf"/>
</dbReference>
<dbReference type="Gene3D" id="1.10.10.10">
    <property type="entry name" value="Winged helix-like DNA-binding domain superfamily/Winged helix DNA-binding domain"/>
    <property type="match status" value="1"/>
</dbReference>
<evidence type="ECO:0000313" key="3">
    <source>
        <dbReference type="EMBL" id="OIN59662.1"/>
    </source>
</evidence>
<comment type="caution">
    <text evidence="3">The sequence shown here is derived from an EMBL/GenBank/DDBJ whole genome shotgun (WGS) entry which is preliminary data.</text>
</comment>
<dbReference type="SUPFAM" id="SSF46767">
    <property type="entry name" value="Methylated DNA-protein cysteine methyltransferase, C-terminal domain"/>
    <property type="match status" value="1"/>
</dbReference>
<feature type="domain" description="Methylated-DNA-[protein]-cysteine S-methyltransferase DNA binding" evidence="2">
    <location>
        <begin position="20"/>
        <end position="101"/>
    </location>
</feature>
<dbReference type="GO" id="GO:0032259">
    <property type="term" value="P:methylation"/>
    <property type="evidence" value="ECO:0007669"/>
    <property type="project" value="UniProtKB-KW"/>
</dbReference>
<accession>A0A1S2VLM7</accession>
<dbReference type="InterPro" id="IPR036217">
    <property type="entry name" value="MethylDNA_cys_MeTrfase_DNAb"/>
</dbReference>
<proteinExistence type="predicted"/>
<dbReference type="GO" id="GO:0006281">
    <property type="term" value="P:DNA repair"/>
    <property type="evidence" value="ECO:0007669"/>
    <property type="project" value="InterPro"/>
</dbReference>
<protein>
    <submittedName>
        <fullName evidence="3">Cysteine methyltransferase</fullName>
    </submittedName>
</protein>
<dbReference type="EMBL" id="MORL01000003">
    <property type="protein sequence ID" value="OIN59662.1"/>
    <property type="molecule type" value="Genomic_DNA"/>
</dbReference>
<evidence type="ECO:0000259" key="2">
    <source>
        <dbReference type="Pfam" id="PF01035"/>
    </source>
</evidence>
<keyword evidence="3" id="KW-0808">Transferase</keyword>
<sequence length="124" mass="13872">MSTTQKLRKGLLPVKPMRDYFQDVYDVVRQIPAGRVTTYGAIARYLSLRAGARMVGWAMNGSHTQPDIPAHRVVNRLGILSGKHFFGSPTAMQERLEAEGIRVENDQIVDFTSVLWDPASELTV</sequence>